<dbReference type="EMBL" id="MU006298">
    <property type="protein sequence ID" value="KAF2852599.1"/>
    <property type="molecule type" value="Genomic_DNA"/>
</dbReference>
<evidence type="ECO:0000313" key="1">
    <source>
        <dbReference type="EMBL" id="KAF2852599.1"/>
    </source>
</evidence>
<organism evidence="1 2">
    <name type="scientific">Plenodomus tracheiphilus IPT5</name>
    <dbReference type="NCBI Taxonomy" id="1408161"/>
    <lineage>
        <taxon>Eukaryota</taxon>
        <taxon>Fungi</taxon>
        <taxon>Dikarya</taxon>
        <taxon>Ascomycota</taxon>
        <taxon>Pezizomycotina</taxon>
        <taxon>Dothideomycetes</taxon>
        <taxon>Pleosporomycetidae</taxon>
        <taxon>Pleosporales</taxon>
        <taxon>Pleosporineae</taxon>
        <taxon>Leptosphaeriaceae</taxon>
        <taxon>Plenodomus</taxon>
    </lineage>
</organism>
<reference evidence="1" key="1">
    <citation type="submission" date="2020-01" db="EMBL/GenBank/DDBJ databases">
        <authorList>
            <consortium name="DOE Joint Genome Institute"/>
            <person name="Haridas S."/>
            <person name="Albert R."/>
            <person name="Binder M."/>
            <person name="Bloem J."/>
            <person name="Labutti K."/>
            <person name="Salamov A."/>
            <person name="Andreopoulos B."/>
            <person name="Baker S.E."/>
            <person name="Barry K."/>
            <person name="Bills G."/>
            <person name="Bluhm B.H."/>
            <person name="Cannon C."/>
            <person name="Castanera R."/>
            <person name="Culley D.E."/>
            <person name="Daum C."/>
            <person name="Ezra D."/>
            <person name="Gonzalez J.B."/>
            <person name="Henrissat B."/>
            <person name="Kuo A."/>
            <person name="Liang C."/>
            <person name="Lipzen A."/>
            <person name="Lutzoni F."/>
            <person name="Magnuson J."/>
            <person name="Mondo S."/>
            <person name="Nolan M."/>
            <person name="Ohm R."/>
            <person name="Pangilinan J."/>
            <person name="Park H.-J."/>
            <person name="Ramirez L."/>
            <person name="Alfaro M."/>
            <person name="Sun H."/>
            <person name="Tritt A."/>
            <person name="Yoshinaga Y."/>
            <person name="Zwiers L.-H."/>
            <person name="Turgeon B.G."/>
            <person name="Goodwin S.B."/>
            <person name="Spatafora J.W."/>
            <person name="Crous P.W."/>
            <person name="Grigoriev I.V."/>
        </authorList>
    </citation>
    <scope>NUCLEOTIDE SEQUENCE</scope>
    <source>
        <strain evidence="1">IPT5</strain>
    </source>
</reference>
<dbReference type="AlphaFoldDB" id="A0A6A7BDZ6"/>
<name>A0A6A7BDZ6_9PLEO</name>
<gene>
    <name evidence="1" type="ORF">T440DRAFT_466728</name>
</gene>
<protein>
    <submittedName>
        <fullName evidence="1">Uncharacterized protein</fullName>
    </submittedName>
</protein>
<keyword evidence="2" id="KW-1185">Reference proteome</keyword>
<evidence type="ECO:0000313" key="2">
    <source>
        <dbReference type="Proteomes" id="UP000799423"/>
    </source>
</evidence>
<proteinExistence type="predicted"/>
<dbReference type="Proteomes" id="UP000799423">
    <property type="component" value="Unassembled WGS sequence"/>
</dbReference>
<accession>A0A6A7BDZ6</accession>
<sequence length="220" mass="24621">MPNILLISVPRSTDDDDSPPANADAALLAALSKENSTNIHVSIEPSDASSFIEIGWPSTIILTTDYLLDPVKNNNRENEPEYDRLLNLVQFFPHTTIYYGGFCHPADTDELYHFLNCWGNPRDDDGTEYDVILQKQNLGSLVRVEGLLEKFRTSATWLEDVDEEEDEEVGEQVVVYKAVTDDGHEMIYAMMKKLEDRKVGYVGGNPGTGEAERVVVSMCS</sequence>